<dbReference type="EMBL" id="FPLJ01000132">
    <property type="protein sequence ID" value="SGZ02839.1"/>
    <property type="molecule type" value="Genomic_DNA"/>
</dbReference>
<proteinExistence type="predicted"/>
<dbReference type="Proteomes" id="UP000182660">
    <property type="component" value="Unassembled WGS sequence"/>
</dbReference>
<dbReference type="Proteomes" id="UP000183794">
    <property type="component" value="Unassembled WGS sequence"/>
</dbReference>
<feature type="region of interest" description="Disordered" evidence="1">
    <location>
        <begin position="228"/>
        <end position="252"/>
    </location>
</feature>
<sequence length="252" mass="29045">MNLMFMEMGILLFVFSMIAVAIFVQARKVILTKKRQVLAAQRRSIEETEMVLKYATSLAFSTKLTILLHQRIIAALKNILTVEPLSDKIKHHITQQKMHIATAKIVSPSGLFIEPVDEQTTIDLARNIARLKAILRHELHKRNISLEDCVTEESKLEKIRLKLRLSNCLIKATTFFEHEKYSTAVKMLNENITLIEAIDLKDDFLIDKRDNMIKLLNKSTYQLAEIESQSKLDEQPEKTSALDTLFDQQQPR</sequence>
<reference evidence="2 5" key="2">
    <citation type="submission" date="2016-11" db="EMBL/GenBank/DDBJ databases">
        <authorList>
            <person name="Jaros S."/>
            <person name="Januszkiewicz K."/>
            <person name="Wedrychowicz H."/>
        </authorList>
    </citation>
    <scope>NUCLEOTIDE SEQUENCE [LARGE SCALE GENOMIC DNA]</scope>
    <source>
        <strain evidence="2">NVI 5450</strain>
    </source>
</reference>
<evidence type="ECO:0000313" key="2">
    <source>
        <dbReference type="EMBL" id="SGY91723.1"/>
    </source>
</evidence>
<evidence type="ECO:0000256" key="1">
    <source>
        <dbReference type="SAM" id="MobiDB-lite"/>
    </source>
</evidence>
<evidence type="ECO:0000313" key="4">
    <source>
        <dbReference type="Proteomes" id="UP000182660"/>
    </source>
</evidence>
<dbReference type="EMBL" id="FPLD01000042">
    <property type="protein sequence ID" value="SGY91723.1"/>
    <property type="molecule type" value="Genomic_DNA"/>
</dbReference>
<name>A0A1K9ZZK4_9GAMM</name>
<reference evidence="3 4" key="1">
    <citation type="submission" date="2016-11" db="EMBL/GenBank/DDBJ databases">
        <authorList>
            <person name="Klemetsen T."/>
        </authorList>
    </citation>
    <scope>NUCLEOTIDE SEQUENCE [LARGE SCALE GENOMIC DNA]</scope>
    <source>
        <strain evidence="3">MT 2528</strain>
    </source>
</reference>
<organism evidence="2 5">
    <name type="scientific">Moritella viscosa</name>
    <dbReference type="NCBI Taxonomy" id="80854"/>
    <lineage>
        <taxon>Bacteria</taxon>
        <taxon>Pseudomonadati</taxon>
        <taxon>Pseudomonadota</taxon>
        <taxon>Gammaproteobacteria</taxon>
        <taxon>Alteromonadales</taxon>
        <taxon>Moritellaceae</taxon>
        <taxon>Moritella</taxon>
    </lineage>
</organism>
<feature type="compositionally biased region" description="Basic and acidic residues" evidence="1">
    <location>
        <begin position="228"/>
        <end position="237"/>
    </location>
</feature>
<evidence type="ECO:0000313" key="5">
    <source>
        <dbReference type="Proteomes" id="UP000183794"/>
    </source>
</evidence>
<keyword evidence="4" id="KW-1185">Reference proteome</keyword>
<evidence type="ECO:0000313" key="3">
    <source>
        <dbReference type="EMBL" id="SGZ02839.1"/>
    </source>
</evidence>
<dbReference type="AlphaFoldDB" id="A0A1K9ZZK4"/>
<gene>
    <name evidence="3" type="ORF">MT2528_4486</name>
    <name evidence="2" type="ORF">NVI5450_1274</name>
</gene>
<accession>A0A1K9ZZK4</accession>
<protein>
    <submittedName>
        <fullName evidence="2">Uncharacterized protein</fullName>
    </submittedName>
</protein>